<dbReference type="PROSITE" id="PS51257">
    <property type="entry name" value="PROKAR_LIPOPROTEIN"/>
    <property type="match status" value="1"/>
</dbReference>
<dbReference type="PANTHER" id="PTHR24166:SF48">
    <property type="entry name" value="PROTEIN VAPYRIN"/>
    <property type="match status" value="1"/>
</dbReference>
<dbReference type="SUPFAM" id="SSF48403">
    <property type="entry name" value="Ankyrin repeat"/>
    <property type="match status" value="1"/>
</dbReference>
<reference evidence="6 7" key="1">
    <citation type="submission" date="2018-01" db="EMBL/GenBank/DDBJ databases">
        <title>Draft genome of the type strain Pseudomonas oceani DSM 100277 isolated from the deep water in Okinawa trough, northwestern Pacific Ocean.</title>
        <authorList>
            <person name="Gomila M."/>
            <person name="Mulet M."/>
            <person name="Garcia-Valdes E."/>
            <person name="Lalucat J."/>
        </authorList>
    </citation>
    <scope>NUCLEOTIDE SEQUENCE [LARGE SCALE GENOMIC DNA]</scope>
    <source>
        <strain evidence="6 7">DSM 100277</strain>
    </source>
</reference>
<feature type="repeat" description="ANK" evidence="3">
    <location>
        <begin position="573"/>
        <end position="605"/>
    </location>
</feature>
<gene>
    <name evidence="6" type="ORF">C1949_16855</name>
</gene>
<dbReference type="Gene3D" id="3.20.80.10">
    <property type="entry name" value="Regulatory factor, effector binding domain"/>
    <property type="match status" value="1"/>
</dbReference>
<dbReference type="PANTHER" id="PTHR24166">
    <property type="entry name" value="ROLLING PEBBLES, ISOFORM B"/>
    <property type="match status" value="1"/>
</dbReference>
<dbReference type="InterPro" id="IPR036770">
    <property type="entry name" value="Ankyrin_rpt-contain_sf"/>
</dbReference>
<sequence length="871" mass="94742">MLNPSRIALAVSVILLSACASAPVPPKPKPDLTPHLSALPAPGRASFDCSGALPEVHRQICANDALAAQDRALASLLHKRIDNLDLPGALVLEANQRQWLLARAGACGLGTEIGTAMPSNPDAQACLASLYRQRIAELRSWPEPEAGASSQRHAWASYAEFRLAEDLRPGFCSAVGSALNRALATDGQANIEALTGATLLAGSHADKTETSADGHRYRVELYDAGLYAGYQQRARGLLVDDRVVMDHRTMPAWIAKQPGYGGRANASSSQTSDYGSIDLFSYQGETLALVNETWGFYSPAARGESAYAGVYALGNELKPLCLFQSYLTPPRTDNLRGLPTYAQLNSELEQLAGDPLPGYAQSDRRDLFQRWKERQWTLLNLPLLGVDEYRRSGREAAIAMRNDAAMEQFFLWSERNLGNKLRYRQLMPLLAPAHQELQSMFAAQGLTADEATLAADLLFHETFARTMENLQVPDQLPAMPPVPFARYQARYAIAPQPGALEQGRQFATLHSVVLNGAPLNVVADFIDYETDVLGNNRGIGPDGDTALMAAVASPETLSLLLRRGFDVNVRNQWGRTALMTAAQNGESESVRLLLAAGAQLHAETRATANAGVGGPDRREAASGRQTALLLAANSGDEATIRALMDAGAMRQAWRGYDEQICRAVAVNSNLSESQRSAFKNSELCASTYAPLPVSAQSTVDIRAGDELIIREDGQNYPIQLIRRPEMTLFGRPTEISPQNLTSDVGPLAINVATTATRRAKVRVAGPLNLVFDDLSTNTPDMLRFLVSFPVTGSPVTQPGYRVVQAPEQQVLSLEFDPQQHQVEAAWRALYSAAYTQGLKPGKTGYVVIDNRGSRRVSYQLRVTDQYEEQDN</sequence>
<comment type="caution">
    <text evidence="6">The sequence shown here is derived from an EMBL/GenBank/DDBJ whole genome shotgun (WGS) entry which is preliminary data.</text>
</comment>
<evidence type="ECO:0000256" key="1">
    <source>
        <dbReference type="ARBA" id="ARBA00022737"/>
    </source>
</evidence>
<dbReference type="Gene3D" id="1.20.1270.180">
    <property type="match status" value="1"/>
</dbReference>
<evidence type="ECO:0000259" key="5">
    <source>
        <dbReference type="Pfam" id="PF07007"/>
    </source>
</evidence>
<dbReference type="PROSITE" id="PS50088">
    <property type="entry name" value="ANK_REPEAT"/>
    <property type="match status" value="1"/>
</dbReference>
<dbReference type="Gene3D" id="1.25.40.20">
    <property type="entry name" value="Ankyrin repeat-containing domain"/>
    <property type="match status" value="1"/>
</dbReference>
<evidence type="ECO:0000313" key="7">
    <source>
        <dbReference type="Proteomes" id="UP000243451"/>
    </source>
</evidence>
<dbReference type="Pfam" id="PF07007">
    <property type="entry name" value="LprI"/>
    <property type="match status" value="1"/>
</dbReference>
<dbReference type="SMART" id="SM00248">
    <property type="entry name" value="ANK"/>
    <property type="match status" value="3"/>
</dbReference>
<feature type="domain" description="Lysozyme inhibitor LprI-like N-terminal" evidence="5">
    <location>
        <begin position="57"/>
        <end position="138"/>
    </location>
</feature>
<dbReference type="Pfam" id="PF12796">
    <property type="entry name" value="Ank_2"/>
    <property type="match status" value="1"/>
</dbReference>
<organism evidence="6 7">
    <name type="scientific">Halopseudomonas oceani</name>
    <dbReference type="NCBI Taxonomy" id="1708783"/>
    <lineage>
        <taxon>Bacteria</taxon>
        <taxon>Pseudomonadati</taxon>
        <taxon>Pseudomonadota</taxon>
        <taxon>Gammaproteobacteria</taxon>
        <taxon>Pseudomonadales</taxon>
        <taxon>Pseudomonadaceae</taxon>
        <taxon>Halopseudomonas</taxon>
    </lineage>
</organism>
<accession>A0A2P4ER72</accession>
<dbReference type="InterPro" id="IPR009739">
    <property type="entry name" value="LprI-like_N"/>
</dbReference>
<keyword evidence="4" id="KW-0732">Signal</keyword>
<dbReference type="OrthoDB" id="6728164at2"/>
<dbReference type="EMBL" id="PPSK01000022">
    <property type="protein sequence ID" value="POB01129.1"/>
    <property type="molecule type" value="Genomic_DNA"/>
</dbReference>
<feature type="chain" id="PRO_5015169791" description="Lysozyme inhibitor LprI-like N-terminal domain-containing protein" evidence="4">
    <location>
        <begin position="23"/>
        <end position="871"/>
    </location>
</feature>
<protein>
    <recommendedName>
        <fullName evidence="5">Lysozyme inhibitor LprI-like N-terminal domain-containing protein</fullName>
    </recommendedName>
</protein>
<evidence type="ECO:0000313" key="6">
    <source>
        <dbReference type="EMBL" id="POB01129.1"/>
    </source>
</evidence>
<dbReference type="InterPro" id="IPR002110">
    <property type="entry name" value="Ankyrin_rpt"/>
</dbReference>
<dbReference type="Proteomes" id="UP000243451">
    <property type="component" value="Unassembled WGS sequence"/>
</dbReference>
<keyword evidence="2 3" id="KW-0040">ANK repeat</keyword>
<dbReference type="RefSeq" id="WP_104739592.1">
    <property type="nucleotide sequence ID" value="NZ_BMHR01000005.1"/>
</dbReference>
<dbReference type="PROSITE" id="PS50297">
    <property type="entry name" value="ANK_REP_REGION"/>
    <property type="match status" value="1"/>
</dbReference>
<dbReference type="InterPro" id="IPR050889">
    <property type="entry name" value="Dendritic_Spine_Reg/Scaffold"/>
</dbReference>
<keyword evidence="7" id="KW-1185">Reference proteome</keyword>
<evidence type="ECO:0000256" key="4">
    <source>
        <dbReference type="SAM" id="SignalP"/>
    </source>
</evidence>
<proteinExistence type="predicted"/>
<dbReference type="AlphaFoldDB" id="A0A2P4ER72"/>
<keyword evidence="1" id="KW-0677">Repeat</keyword>
<feature type="signal peptide" evidence="4">
    <location>
        <begin position="1"/>
        <end position="22"/>
    </location>
</feature>
<dbReference type="InterPro" id="IPR011256">
    <property type="entry name" value="Reg_factor_effector_dom_sf"/>
</dbReference>
<name>A0A2P4ER72_9GAMM</name>
<evidence type="ECO:0000256" key="3">
    <source>
        <dbReference type="PROSITE-ProRule" id="PRU00023"/>
    </source>
</evidence>
<evidence type="ECO:0000256" key="2">
    <source>
        <dbReference type="ARBA" id="ARBA00023043"/>
    </source>
</evidence>